<sequence length="224" mass="24546">MLKRFQNPIRTLPQLESKHELPQIMSFPYPHLNPVSAVPLSSSVWTFPIENLGPRLEYFVIAWQMTFSSFSAMCRPECPVPSLIDSISMDSAESGVLSNETWVPIATGIDLPPSLKGICAPTANCGVSVTRTRRTTVDLVCATTDTALARQQMAKVAIDFMVTCRRLVIEGISLVRPLLYPPESNANHATSAGLYAVSQELLPTPKRNNFLVLYAPSQINGSAI</sequence>
<evidence type="ECO:0000313" key="2">
    <source>
        <dbReference type="Proteomes" id="UP000240883"/>
    </source>
</evidence>
<keyword evidence="2" id="KW-1185">Reference proteome</keyword>
<accession>A0A2T2ND57</accession>
<dbReference type="AlphaFoldDB" id="A0A2T2ND57"/>
<protein>
    <submittedName>
        <fullName evidence="1">Uncharacterized protein</fullName>
    </submittedName>
</protein>
<proteinExistence type="predicted"/>
<gene>
    <name evidence="1" type="ORF">BS50DRAFT_109322</name>
</gene>
<evidence type="ECO:0000313" key="1">
    <source>
        <dbReference type="EMBL" id="PSN63310.1"/>
    </source>
</evidence>
<dbReference type="Proteomes" id="UP000240883">
    <property type="component" value="Unassembled WGS sequence"/>
</dbReference>
<dbReference type="EMBL" id="KZ678140">
    <property type="protein sequence ID" value="PSN63310.1"/>
    <property type="molecule type" value="Genomic_DNA"/>
</dbReference>
<reference evidence="1 2" key="1">
    <citation type="journal article" date="2018" name="Front. Microbiol.">
        <title>Genome-Wide Analysis of Corynespora cassiicola Leaf Fall Disease Putative Effectors.</title>
        <authorList>
            <person name="Lopez D."/>
            <person name="Ribeiro S."/>
            <person name="Label P."/>
            <person name="Fumanal B."/>
            <person name="Venisse J.S."/>
            <person name="Kohler A."/>
            <person name="de Oliveira R.R."/>
            <person name="Labutti K."/>
            <person name="Lipzen A."/>
            <person name="Lail K."/>
            <person name="Bauer D."/>
            <person name="Ohm R.A."/>
            <person name="Barry K.W."/>
            <person name="Spatafora J."/>
            <person name="Grigoriev I.V."/>
            <person name="Martin F.M."/>
            <person name="Pujade-Renaud V."/>
        </authorList>
    </citation>
    <scope>NUCLEOTIDE SEQUENCE [LARGE SCALE GENOMIC DNA]</scope>
    <source>
        <strain evidence="1 2">Philippines</strain>
    </source>
</reference>
<organism evidence="1 2">
    <name type="scientific">Corynespora cassiicola Philippines</name>
    <dbReference type="NCBI Taxonomy" id="1448308"/>
    <lineage>
        <taxon>Eukaryota</taxon>
        <taxon>Fungi</taxon>
        <taxon>Dikarya</taxon>
        <taxon>Ascomycota</taxon>
        <taxon>Pezizomycotina</taxon>
        <taxon>Dothideomycetes</taxon>
        <taxon>Pleosporomycetidae</taxon>
        <taxon>Pleosporales</taxon>
        <taxon>Corynesporascaceae</taxon>
        <taxon>Corynespora</taxon>
    </lineage>
</organism>
<name>A0A2T2ND57_CORCC</name>